<dbReference type="RefSeq" id="WP_006193458.1">
    <property type="nucleotide sequence ID" value="NC_015437.1"/>
</dbReference>
<dbReference type="SFLD" id="SFLDG01386">
    <property type="entry name" value="main_SPASM_domain-containing"/>
    <property type="match status" value="1"/>
</dbReference>
<dbReference type="CDD" id="cd01335">
    <property type="entry name" value="Radical_SAM"/>
    <property type="match status" value="1"/>
</dbReference>
<evidence type="ECO:0000256" key="2">
    <source>
        <dbReference type="ARBA" id="ARBA00022485"/>
    </source>
</evidence>
<dbReference type="InterPro" id="IPR023885">
    <property type="entry name" value="4Fe4S-binding_SPASM_dom"/>
</dbReference>
<dbReference type="EMBL" id="ACKP02000049">
    <property type="protein sequence ID" value="EEX76309.1"/>
    <property type="molecule type" value="Genomic_DNA"/>
</dbReference>
<dbReference type="NCBIfam" id="TIGR04085">
    <property type="entry name" value="rSAM_more_4Fe4S"/>
    <property type="match status" value="1"/>
</dbReference>
<dbReference type="SFLD" id="SFLDG01067">
    <property type="entry name" value="SPASM/twitch_domain_containing"/>
    <property type="match status" value="1"/>
</dbReference>
<dbReference type="SUPFAM" id="SSF102114">
    <property type="entry name" value="Radical SAM enzymes"/>
    <property type="match status" value="1"/>
</dbReference>
<dbReference type="SFLD" id="SFLDG01384">
    <property type="entry name" value="thioether_bond_formation_requi"/>
    <property type="match status" value="1"/>
</dbReference>
<dbReference type="InterPro" id="IPR024025">
    <property type="entry name" value="SCIFF_rSAM_maturase"/>
</dbReference>
<dbReference type="InterPro" id="IPR007197">
    <property type="entry name" value="rSAM"/>
</dbReference>
<dbReference type="Proteomes" id="UP000011124">
    <property type="component" value="Chromosome"/>
</dbReference>
<evidence type="ECO:0000256" key="6">
    <source>
        <dbReference type="ARBA" id="ARBA00023014"/>
    </source>
</evidence>
<evidence type="ECO:0000313" key="10">
    <source>
        <dbReference type="Proteomes" id="UP000003505"/>
    </source>
</evidence>
<dbReference type="InterPro" id="IPR013785">
    <property type="entry name" value="Aldolase_TIM"/>
</dbReference>
<keyword evidence="11" id="KW-1185">Reference proteome</keyword>
<evidence type="ECO:0000256" key="5">
    <source>
        <dbReference type="ARBA" id="ARBA00023004"/>
    </source>
</evidence>
<evidence type="ECO:0000256" key="1">
    <source>
        <dbReference type="ARBA" id="ARBA00001966"/>
    </source>
</evidence>
<dbReference type="STRING" id="546271.Selsp_0543"/>
<keyword evidence="6" id="KW-0411">Iron-sulfur</keyword>
<dbReference type="InterPro" id="IPR023867">
    <property type="entry name" value="Sulphatase_maturase_rSAM"/>
</dbReference>
<proteinExistence type="predicted"/>
<accession>C9LXC6</accession>
<evidence type="ECO:0000259" key="7">
    <source>
        <dbReference type="PROSITE" id="PS51918"/>
    </source>
</evidence>
<sequence length="467" mass="52701">MKERIHKFKQADSFILLDVNSGAVHVVDEMIYDIMDVFDGANDRAVVDALGAKYPRAELSEALEELHELMALGELFAPDIDVPPTFSQKGLVKSLCLMVAQDCNLRCKYCFGDGGNYGMERAVMSPEVGCRAVDFLIEGSGPRKHCEIDFFGGEPLLNMKTIKKVTEHIRKREKETGKIFKLTLTTNGMLLSDANIAWLNENDFSLVLSLDGRRETNDAMRPDIGGHGTYDRIVENFRRCLASRAGGDWDYRGVYTYLRGTYTKRNLDFTEDVLSMHDAGFNILSVEPVVLKDSPLALMEEDLPRICEEYDRLAAAYMERHRAGRGFFFFHFNMDLSNGPCVAKRLSGCGAGHEYFAVAENGDLYPCHQFVGRKRYKLGSIYDGVTDEELPPYFRESHVLNKEKCADCWARFFCSGGCHANADLFHGDIRKPYEVGCEIQKKRLECALYVQALLALEKEEQVQATAL</sequence>
<gene>
    <name evidence="8" type="ordered locus">Selsp_0543</name>
    <name evidence="9" type="ORF">SELSPUOL_02134</name>
</gene>
<dbReference type="KEGG" id="ssg:Selsp_0543"/>
<keyword evidence="3" id="KW-0949">S-adenosyl-L-methionine</keyword>
<reference evidence="9 10" key="1">
    <citation type="submission" date="2009-09" db="EMBL/GenBank/DDBJ databases">
        <authorList>
            <person name="Weinstock G."/>
            <person name="Sodergren E."/>
            <person name="Clifton S."/>
            <person name="Fulton L."/>
            <person name="Fulton B."/>
            <person name="Courtney L."/>
            <person name="Fronick C."/>
            <person name="Harrison M."/>
            <person name="Strong C."/>
            <person name="Farmer C."/>
            <person name="Delahaunty K."/>
            <person name="Markovic C."/>
            <person name="Hall O."/>
            <person name="Minx P."/>
            <person name="Tomlinson C."/>
            <person name="Mitreva M."/>
            <person name="Nelson J."/>
            <person name="Hou S."/>
            <person name="Wollam A."/>
            <person name="Pepin K.H."/>
            <person name="Johnson M."/>
            <person name="Bhonagiri V."/>
            <person name="Nash W.E."/>
            <person name="Warren W."/>
            <person name="Chinwalla A."/>
            <person name="Mardis E.R."/>
            <person name="Wilson R.K."/>
        </authorList>
    </citation>
    <scope>NUCLEOTIDE SEQUENCE [LARGE SCALE GENOMIC DNA]</scope>
    <source>
        <strain evidence="9">ATCC 35185</strain>
        <strain evidence="10">ATCC 35185 / DSM 20758 / VPI D19B-28</strain>
    </source>
</reference>
<evidence type="ECO:0000313" key="9">
    <source>
        <dbReference type="EMBL" id="EEX76309.1"/>
    </source>
</evidence>
<dbReference type="SFLD" id="SFLDS00029">
    <property type="entry name" value="Radical_SAM"/>
    <property type="match status" value="1"/>
</dbReference>
<comment type="cofactor">
    <cofactor evidence="1">
        <name>[4Fe-4S] cluster</name>
        <dbReference type="ChEBI" id="CHEBI:49883"/>
    </cofactor>
</comment>
<dbReference type="Pfam" id="PF04055">
    <property type="entry name" value="Radical_SAM"/>
    <property type="match status" value="1"/>
</dbReference>
<dbReference type="PANTHER" id="PTHR43273:SF8">
    <property type="entry name" value="RADICAL SAM DOMAIN PROTEIN"/>
    <property type="match status" value="1"/>
</dbReference>
<evidence type="ECO:0000256" key="4">
    <source>
        <dbReference type="ARBA" id="ARBA00022723"/>
    </source>
</evidence>
<name>C9LXC6_SELS3</name>
<evidence type="ECO:0000256" key="3">
    <source>
        <dbReference type="ARBA" id="ARBA00022691"/>
    </source>
</evidence>
<dbReference type="NCBIfam" id="TIGR03974">
    <property type="entry name" value="rSAM_six_Cys"/>
    <property type="match status" value="1"/>
</dbReference>
<dbReference type="PANTHER" id="PTHR43273">
    <property type="entry name" value="ANAEROBIC SULFATASE-MATURATING ENZYME HOMOLOG ASLB-RELATED"/>
    <property type="match status" value="1"/>
</dbReference>
<dbReference type="InterPro" id="IPR058240">
    <property type="entry name" value="rSAM_sf"/>
</dbReference>
<evidence type="ECO:0000313" key="8">
    <source>
        <dbReference type="EMBL" id="AEB99515.1"/>
    </source>
</evidence>
<dbReference type="GO" id="GO:0046872">
    <property type="term" value="F:metal ion binding"/>
    <property type="evidence" value="ECO:0007669"/>
    <property type="project" value="UniProtKB-KW"/>
</dbReference>
<dbReference type="InterPro" id="IPR000385">
    <property type="entry name" value="MoaA_NifB_PqqE_Fe-S-bd_CS"/>
</dbReference>
<reference evidence="8 11" key="2">
    <citation type="submission" date="2011-04" db="EMBL/GenBank/DDBJ databases">
        <title>The complete genome of Selenomonas sputigena DSM 20758.</title>
        <authorList>
            <consortium name="US DOE Joint Genome Institute (JGI-PGF)"/>
            <person name="Lucas S."/>
            <person name="Copeland A."/>
            <person name="Lapidus A."/>
            <person name="Bruce D."/>
            <person name="Goodwin L."/>
            <person name="Pitluck S."/>
            <person name="Peters L."/>
            <person name="Kyrpides N."/>
            <person name="Mavromatis K."/>
            <person name="Ivanova N."/>
            <person name="Ovchinnikova G."/>
            <person name="Teshima H."/>
            <person name="Detter J.C."/>
            <person name="Tapia R."/>
            <person name="Han C."/>
            <person name="Land M."/>
            <person name="Hauser L."/>
            <person name="Markowitz V."/>
            <person name="Cheng J.-F."/>
            <person name="Hugenholtz P."/>
            <person name="Woyke T."/>
            <person name="Wu D."/>
            <person name="Gronow S."/>
            <person name="Wellnitz S."/>
            <person name="Schneider S."/>
            <person name="Klenk H.-P."/>
            <person name="Eisen J.A."/>
        </authorList>
    </citation>
    <scope>NUCLEOTIDE SEQUENCE [LARGE SCALE GENOMIC DNA]</scope>
    <source>
        <strain evidence="8">ATCC 35185</strain>
        <strain evidence="11">ATCC 35185 / DSM 20758 / VPI D19B-28</strain>
    </source>
</reference>
<dbReference type="OrthoDB" id="9808591at2"/>
<dbReference type="EMBL" id="CP002637">
    <property type="protein sequence ID" value="AEB99515.1"/>
    <property type="molecule type" value="Genomic_DNA"/>
</dbReference>
<protein>
    <submittedName>
        <fullName evidence="8">Radical SAM domain protein</fullName>
    </submittedName>
    <submittedName>
        <fullName evidence="9">Six-Cys-in-45 modification radical SAM protein</fullName>
    </submittedName>
</protein>
<organism evidence="9 10">
    <name type="scientific">Selenomonas sputigena (strain ATCC 35185 / DSM 20758 / CCUG 44933 / VPI D19B-28)</name>
    <dbReference type="NCBI Taxonomy" id="546271"/>
    <lineage>
        <taxon>Bacteria</taxon>
        <taxon>Bacillati</taxon>
        <taxon>Bacillota</taxon>
        <taxon>Negativicutes</taxon>
        <taxon>Selenomonadales</taxon>
        <taxon>Selenomonadaceae</taxon>
        <taxon>Selenomonas</taxon>
    </lineage>
</organism>
<dbReference type="CDD" id="cd21124">
    <property type="entry name" value="SPASM_CteB-like"/>
    <property type="match status" value="1"/>
</dbReference>
<dbReference type="PROSITE" id="PS01305">
    <property type="entry name" value="MOAA_NIFB_PQQE"/>
    <property type="match status" value="1"/>
</dbReference>
<keyword evidence="2" id="KW-0004">4Fe-4S</keyword>
<dbReference type="Gene3D" id="3.20.20.70">
    <property type="entry name" value="Aldolase class I"/>
    <property type="match status" value="1"/>
</dbReference>
<dbReference type="HOGENOM" id="CLU_009273_3_3_9"/>
<dbReference type="GO" id="GO:0016491">
    <property type="term" value="F:oxidoreductase activity"/>
    <property type="evidence" value="ECO:0007669"/>
    <property type="project" value="InterPro"/>
</dbReference>
<keyword evidence="5" id="KW-0408">Iron</keyword>
<feature type="domain" description="Radical SAM core" evidence="7">
    <location>
        <begin position="89"/>
        <end position="320"/>
    </location>
</feature>
<dbReference type="PROSITE" id="PS51918">
    <property type="entry name" value="RADICAL_SAM"/>
    <property type="match status" value="1"/>
</dbReference>
<dbReference type="InterPro" id="IPR047602">
    <property type="entry name" value="SPASM_CteB-like"/>
</dbReference>
<dbReference type="Proteomes" id="UP000003505">
    <property type="component" value="Unassembled WGS sequence"/>
</dbReference>
<dbReference type="eggNOG" id="COG0641">
    <property type="taxonomic scope" value="Bacteria"/>
</dbReference>
<evidence type="ECO:0000313" key="11">
    <source>
        <dbReference type="Proteomes" id="UP000011124"/>
    </source>
</evidence>
<dbReference type="GO" id="GO:0051539">
    <property type="term" value="F:4 iron, 4 sulfur cluster binding"/>
    <property type="evidence" value="ECO:0007669"/>
    <property type="project" value="UniProtKB-KW"/>
</dbReference>
<dbReference type="AlphaFoldDB" id="C9LXC6"/>
<keyword evidence="4" id="KW-0479">Metal-binding</keyword>